<comment type="caution">
    <text evidence="1">The sequence shown here is derived from an EMBL/GenBank/DDBJ whole genome shotgun (WGS) entry which is preliminary data.</text>
</comment>
<dbReference type="AlphaFoldDB" id="A0AAW6KCP5"/>
<protein>
    <submittedName>
        <fullName evidence="1">Uncharacterized protein</fullName>
    </submittedName>
</protein>
<evidence type="ECO:0000313" key="1">
    <source>
        <dbReference type="EMBL" id="MDE1453719.1"/>
    </source>
</evidence>
<dbReference type="Proteomes" id="UP001216709">
    <property type="component" value="Unassembled WGS sequence"/>
</dbReference>
<gene>
    <name evidence="1" type="ORF">PVN32_16265</name>
</gene>
<sequence>MKYFEIDEPYYALIAAEDEEAAIEIYENNVAYGDEGTLKDNTKEVGRNYALGRYGNSIRQALPGYRASEIKKEFEERKNDCLLIDGCLA</sequence>
<reference evidence="1" key="1">
    <citation type="submission" date="2022-12" db="EMBL/GenBank/DDBJ databases">
        <title>Draft Genome Sequences of Bacillus licheniformis and Bacillus paralicheniformis strains isolated from Irish skim milk powders.</title>
        <authorList>
            <person name="Lourenco A."/>
            <person name="Li F."/>
            <person name="Geraldine D."/>
            <person name="Tobin J.T."/>
            <person name="Butler F."/>
            <person name="Jordan K."/>
            <person name="Obrien T."/>
        </authorList>
    </citation>
    <scope>NUCLEOTIDE SEQUENCE</scope>
    <source>
        <strain evidence="1">3370</strain>
    </source>
</reference>
<proteinExistence type="predicted"/>
<dbReference type="EMBL" id="JARAFO010000061">
    <property type="protein sequence ID" value="MDE1453719.1"/>
    <property type="molecule type" value="Genomic_DNA"/>
</dbReference>
<name>A0AAW6KCP5_9BACI</name>
<dbReference type="RefSeq" id="WP_065643956.1">
    <property type="nucleotide sequence ID" value="NZ_JARAFF010000024.1"/>
</dbReference>
<organism evidence="1 2">
    <name type="scientific">Bacillus paralicheniformis</name>
    <dbReference type="NCBI Taxonomy" id="1648923"/>
    <lineage>
        <taxon>Bacteria</taxon>
        <taxon>Bacillati</taxon>
        <taxon>Bacillota</taxon>
        <taxon>Bacilli</taxon>
        <taxon>Bacillales</taxon>
        <taxon>Bacillaceae</taxon>
        <taxon>Bacillus</taxon>
    </lineage>
</organism>
<accession>A0AAW6KCP5</accession>
<evidence type="ECO:0000313" key="2">
    <source>
        <dbReference type="Proteomes" id="UP001216709"/>
    </source>
</evidence>